<dbReference type="Gene3D" id="3.30.420.10">
    <property type="entry name" value="Ribonuclease H-like superfamily/Ribonuclease H"/>
    <property type="match status" value="1"/>
</dbReference>
<dbReference type="GO" id="GO:0015074">
    <property type="term" value="P:DNA integration"/>
    <property type="evidence" value="ECO:0007669"/>
    <property type="project" value="InterPro"/>
</dbReference>
<dbReference type="SUPFAM" id="SSF53098">
    <property type="entry name" value="Ribonuclease H-like"/>
    <property type="match status" value="1"/>
</dbReference>
<dbReference type="InterPro" id="IPR001584">
    <property type="entry name" value="Integrase_cat-core"/>
</dbReference>
<dbReference type="Pfam" id="PF13683">
    <property type="entry name" value="rve_3"/>
    <property type="match status" value="1"/>
</dbReference>
<feature type="domain" description="Integrase catalytic" evidence="1">
    <location>
        <begin position="36"/>
        <end position="100"/>
    </location>
</feature>
<gene>
    <name evidence="2" type="ORF">BM613_12230</name>
</gene>
<accession>A0A2U3D623</accession>
<dbReference type="RefSeq" id="WP_181363136.1">
    <property type="nucleotide sequence ID" value="NZ_MPDK01000028.1"/>
</dbReference>
<dbReference type="PROSITE" id="PS50994">
    <property type="entry name" value="INTEGRASE"/>
    <property type="match status" value="1"/>
</dbReference>
<dbReference type="AlphaFoldDB" id="A0A2U3D623"/>
<dbReference type="Proteomes" id="UP000245380">
    <property type="component" value="Unassembled WGS sequence"/>
</dbReference>
<protein>
    <recommendedName>
        <fullName evidence="1">Integrase catalytic domain-containing protein</fullName>
    </recommendedName>
</protein>
<dbReference type="PANTHER" id="PTHR46889:SF4">
    <property type="entry name" value="TRANSPOSASE INSO FOR INSERTION SEQUENCE ELEMENT IS911B-RELATED"/>
    <property type="match status" value="1"/>
</dbReference>
<sequence>MLFNFCPFACCIAEGSPLHQAVTTHRPAEGPAESAIVRSDRRSQYTSHEYREQLIKQGIQQSFSAKGCPYDNALNESFHALLKKELVYRTIFTSYEDAKP</sequence>
<dbReference type="PANTHER" id="PTHR46889">
    <property type="entry name" value="TRANSPOSASE INSF FOR INSERTION SEQUENCE IS3B-RELATED"/>
    <property type="match status" value="1"/>
</dbReference>
<dbReference type="InterPro" id="IPR012337">
    <property type="entry name" value="RNaseH-like_sf"/>
</dbReference>
<evidence type="ECO:0000313" key="2">
    <source>
        <dbReference type="EMBL" id="PWI56735.1"/>
    </source>
</evidence>
<organism evidence="2 3">
    <name type="scientific">Sulfoacidibacillus thermotolerans</name>
    <name type="common">Acidibacillus sulfuroxidans</name>
    <dbReference type="NCBI Taxonomy" id="1765684"/>
    <lineage>
        <taxon>Bacteria</taxon>
        <taxon>Bacillati</taxon>
        <taxon>Bacillota</taxon>
        <taxon>Bacilli</taxon>
        <taxon>Bacillales</taxon>
        <taxon>Alicyclobacillaceae</taxon>
        <taxon>Sulfoacidibacillus</taxon>
    </lineage>
</organism>
<comment type="caution">
    <text evidence="2">The sequence shown here is derived from an EMBL/GenBank/DDBJ whole genome shotgun (WGS) entry which is preliminary data.</text>
</comment>
<dbReference type="GO" id="GO:0003676">
    <property type="term" value="F:nucleic acid binding"/>
    <property type="evidence" value="ECO:0007669"/>
    <property type="project" value="InterPro"/>
</dbReference>
<evidence type="ECO:0000313" key="3">
    <source>
        <dbReference type="Proteomes" id="UP000245380"/>
    </source>
</evidence>
<dbReference type="InterPro" id="IPR036397">
    <property type="entry name" value="RNaseH_sf"/>
</dbReference>
<proteinExistence type="predicted"/>
<name>A0A2U3D623_SULT2</name>
<reference evidence="2 3" key="1">
    <citation type="submission" date="2016-11" db="EMBL/GenBank/DDBJ databases">
        <title>Comparative genomics of Acidibacillus ferroxidans species.</title>
        <authorList>
            <person name="Oliveira G."/>
            <person name="Nunes G."/>
            <person name="Oliveira R."/>
            <person name="Araujo F."/>
            <person name="Salim A."/>
            <person name="Scholte L."/>
            <person name="Morais D."/>
            <person name="Nancucheo I."/>
            <person name="Johnson D.B."/>
            <person name="Grail B."/>
            <person name="Bittencourt J."/>
            <person name="Valadares R."/>
        </authorList>
    </citation>
    <scope>NUCLEOTIDE SEQUENCE [LARGE SCALE GENOMIC DNA]</scope>
    <source>
        <strain evidence="2 3">Y002</strain>
    </source>
</reference>
<dbReference type="EMBL" id="MPDK01000028">
    <property type="protein sequence ID" value="PWI56735.1"/>
    <property type="molecule type" value="Genomic_DNA"/>
</dbReference>
<keyword evidence="3" id="KW-1185">Reference proteome</keyword>
<dbReference type="InterPro" id="IPR050900">
    <property type="entry name" value="Transposase_IS3/IS150/IS904"/>
</dbReference>
<evidence type="ECO:0000259" key="1">
    <source>
        <dbReference type="PROSITE" id="PS50994"/>
    </source>
</evidence>